<comment type="caution">
    <text evidence="8">The sequence shown here is derived from an EMBL/GenBank/DDBJ whole genome shotgun (WGS) entry which is preliminary data.</text>
</comment>
<keyword evidence="9" id="KW-1185">Reference proteome</keyword>
<dbReference type="SUPFAM" id="SSF53335">
    <property type="entry name" value="S-adenosyl-L-methionine-dependent methyltransferases"/>
    <property type="match status" value="1"/>
</dbReference>
<comment type="subcellular location">
    <subcellularLocation>
        <location evidence="6">Cytoplasm</location>
    </subcellularLocation>
</comment>
<dbReference type="Gene3D" id="1.10.150.170">
    <property type="entry name" value="Putative methyltransferase TM0872, insert domain"/>
    <property type="match status" value="1"/>
</dbReference>
<evidence type="ECO:0000256" key="7">
    <source>
        <dbReference type="SAM" id="MobiDB-lite"/>
    </source>
</evidence>
<feature type="binding site" evidence="6">
    <location>
        <position position="112"/>
    </location>
    <ligand>
        <name>S-adenosyl-L-methionine</name>
        <dbReference type="ChEBI" id="CHEBI:59789"/>
    </ligand>
</feature>
<keyword evidence="6" id="KW-0963">Cytoplasm</keyword>
<comment type="function">
    <text evidence="6">Specifically methylates the N4 position of cytidine in position 1402 (C1402) of 16S rRNA.</text>
</comment>
<sequence>MEHRGELHVETHDGSVPHIPVMLAEVLEALRPKIGETVVDGTFGAGSYSRAILSRGANLVAIDRDPDAFAEADRTARAFPDRMTAVNGRFGELADLVADRVPGGLVDGVVLDIGVSSMQLDQAERGFSFAKDGPLDMRMGGHGPTAADVVNRMKPGDLARVFSFLGEERHAGRAARAIEARRGERPFERTLDFAGVVGKAVGRAPGDRIDPATRVFQALRIFVNDELGELARALVGAERVLKPGGRLVVVSFHSLEDRIVKRFLRDRSEAPSASRHMPDVPAKALTFEARNRALAAGEAECAGNPRARSAKLRFGTRTAEPPRDAADPLDFAALPSLAALPFSGA</sequence>
<dbReference type="PANTHER" id="PTHR11265">
    <property type="entry name" value="S-ADENOSYL-METHYLTRANSFERASE MRAW"/>
    <property type="match status" value="1"/>
</dbReference>
<proteinExistence type="inferred from homology"/>
<dbReference type="NCBIfam" id="TIGR00006">
    <property type="entry name" value="16S rRNA (cytosine(1402)-N(4))-methyltransferase RsmH"/>
    <property type="match status" value="1"/>
</dbReference>
<dbReference type="Gene3D" id="3.40.50.150">
    <property type="entry name" value="Vaccinia Virus protein VP39"/>
    <property type="match status" value="1"/>
</dbReference>
<dbReference type="PIRSF" id="PIRSF004486">
    <property type="entry name" value="MraW"/>
    <property type="match status" value="1"/>
</dbReference>
<dbReference type="SUPFAM" id="SSF81799">
    <property type="entry name" value="Putative methyltransferase TM0872, insert domain"/>
    <property type="match status" value="1"/>
</dbReference>
<feature type="binding site" evidence="6">
    <location>
        <begin position="46"/>
        <end position="48"/>
    </location>
    <ligand>
        <name>S-adenosyl-L-methionine</name>
        <dbReference type="ChEBI" id="CHEBI:59789"/>
    </ligand>
</feature>
<evidence type="ECO:0000256" key="5">
    <source>
        <dbReference type="ARBA" id="ARBA00022691"/>
    </source>
</evidence>
<evidence type="ECO:0000256" key="1">
    <source>
        <dbReference type="ARBA" id="ARBA00010396"/>
    </source>
</evidence>
<feature type="binding site" evidence="6">
    <location>
        <position position="63"/>
    </location>
    <ligand>
        <name>S-adenosyl-L-methionine</name>
        <dbReference type="ChEBI" id="CHEBI:59789"/>
    </ligand>
</feature>
<dbReference type="EC" id="2.1.1.199" evidence="6"/>
<dbReference type="EMBL" id="VZDO01000004">
    <property type="protein sequence ID" value="KAB0680955.1"/>
    <property type="molecule type" value="Genomic_DNA"/>
</dbReference>
<keyword evidence="3 6" id="KW-0489">Methyltransferase</keyword>
<evidence type="ECO:0000256" key="4">
    <source>
        <dbReference type="ARBA" id="ARBA00022679"/>
    </source>
</evidence>
<gene>
    <name evidence="6 8" type="primary">rsmH</name>
    <name evidence="8" type="ORF">F6X38_07465</name>
</gene>
<accession>A0A7V7PRA7</accession>
<keyword evidence="4 6" id="KW-0808">Transferase</keyword>
<evidence type="ECO:0000256" key="6">
    <source>
        <dbReference type="HAMAP-Rule" id="MF_01007"/>
    </source>
</evidence>
<evidence type="ECO:0000313" key="8">
    <source>
        <dbReference type="EMBL" id="KAB0680955.1"/>
    </source>
</evidence>
<keyword evidence="5 6" id="KW-0949">S-adenosyl-L-methionine</keyword>
<dbReference type="InterPro" id="IPR029063">
    <property type="entry name" value="SAM-dependent_MTases_sf"/>
</dbReference>
<feature type="region of interest" description="Disordered" evidence="7">
    <location>
        <begin position="303"/>
        <end position="328"/>
    </location>
</feature>
<reference evidence="8 9" key="1">
    <citation type="submission" date="2019-09" db="EMBL/GenBank/DDBJ databases">
        <title>YIM 132180 draft genome.</title>
        <authorList>
            <person name="Zhang K."/>
        </authorList>
    </citation>
    <scope>NUCLEOTIDE SEQUENCE [LARGE SCALE GENOMIC DNA]</scope>
    <source>
        <strain evidence="8 9">YIM 132180</strain>
    </source>
</reference>
<dbReference type="GO" id="GO:0005737">
    <property type="term" value="C:cytoplasm"/>
    <property type="evidence" value="ECO:0007669"/>
    <property type="project" value="UniProtKB-SubCell"/>
</dbReference>
<evidence type="ECO:0000256" key="2">
    <source>
        <dbReference type="ARBA" id="ARBA00022552"/>
    </source>
</evidence>
<comment type="catalytic activity">
    <reaction evidence="6">
        <text>cytidine(1402) in 16S rRNA + S-adenosyl-L-methionine = N(4)-methylcytidine(1402) in 16S rRNA + S-adenosyl-L-homocysteine + H(+)</text>
        <dbReference type="Rhea" id="RHEA:42928"/>
        <dbReference type="Rhea" id="RHEA-COMP:10286"/>
        <dbReference type="Rhea" id="RHEA-COMP:10287"/>
        <dbReference type="ChEBI" id="CHEBI:15378"/>
        <dbReference type="ChEBI" id="CHEBI:57856"/>
        <dbReference type="ChEBI" id="CHEBI:59789"/>
        <dbReference type="ChEBI" id="CHEBI:74506"/>
        <dbReference type="ChEBI" id="CHEBI:82748"/>
        <dbReference type="EC" id="2.1.1.199"/>
    </reaction>
</comment>
<dbReference type="InterPro" id="IPR002903">
    <property type="entry name" value="RsmH"/>
</dbReference>
<protein>
    <recommendedName>
        <fullName evidence="6">Ribosomal RNA small subunit methyltransferase H</fullName>
        <ecNumber evidence="6">2.1.1.199</ecNumber>
    </recommendedName>
    <alternativeName>
        <fullName evidence="6">16S rRNA m(4)C1402 methyltransferase</fullName>
    </alternativeName>
    <alternativeName>
        <fullName evidence="6">rRNA (cytosine-N(4)-)-methyltransferase RsmH</fullName>
    </alternativeName>
</protein>
<dbReference type="Pfam" id="PF01795">
    <property type="entry name" value="Methyltransf_5"/>
    <property type="match status" value="1"/>
</dbReference>
<dbReference type="GO" id="GO:0070475">
    <property type="term" value="P:rRNA base methylation"/>
    <property type="evidence" value="ECO:0007669"/>
    <property type="project" value="UniProtKB-UniRule"/>
</dbReference>
<dbReference type="AlphaFoldDB" id="A0A7V7PRA7"/>
<dbReference type="HAMAP" id="MF_01007">
    <property type="entry name" value="16SrRNA_methyltr_H"/>
    <property type="match status" value="1"/>
</dbReference>
<organism evidence="8 9">
    <name type="scientific">Plantimonas leprariae</name>
    <dbReference type="NCBI Taxonomy" id="2615207"/>
    <lineage>
        <taxon>Bacteria</taxon>
        <taxon>Pseudomonadati</taxon>
        <taxon>Pseudomonadota</taxon>
        <taxon>Alphaproteobacteria</taxon>
        <taxon>Hyphomicrobiales</taxon>
        <taxon>Aurantimonadaceae</taxon>
        <taxon>Plantimonas</taxon>
    </lineage>
</organism>
<evidence type="ECO:0000256" key="3">
    <source>
        <dbReference type="ARBA" id="ARBA00022603"/>
    </source>
</evidence>
<feature type="binding site" evidence="6">
    <location>
        <position position="119"/>
    </location>
    <ligand>
        <name>S-adenosyl-L-methionine</name>
        <dbReference type="ChEBI" id="CHEBI:59789"/>
    </ligand>
</feature>
<dbReference type="GO" id="GO:0071424">
    <property type="term" value="F:rRNA (cytosine-N4-)-methyltransferase activity"/>
    <property type="evidence" value="ECO:0007669"/>
    <property type="project" value="UniProtKB-UniRule"/>
</dbReference>
<evidence type="ECO:0000313" key="9">
    <source>
        <dbReference type="Proteomes" id="UP000432089"/>
    </source>
</evidence>
<dbReference type="InterPro" id="IPR023397">
    <property type="entry name" value="SAM-dep_MeTrfase_MraW_recog"/>
</dbReference>
<dbReference type="PANTHER" id="PTHR11265:SF0">
    <property type="entry name" value="12S RRNA N4-METHYLCYTIDINE METHYLTRANSFERASE"/>
    <property type="match status" value="1"/>
</dbReference>
<comment type="similarity">
    <text evidence="1 6">Belongs to the methyltransferase superfamily. RsmH family.</text>
</comment>
<feature type="binding site" evidence="6">
    <location>
        <position position="90"/>
    </location>
    <ligand>
        <name>S-adenosyl-L-methionine</name>
        <dbReference type="ChEBI" id="CHEBI:59789"/>
    </ligand>
</feature>
<name>A0A7V7PRA7_9HYPH</name>
<keyword evidence="2 6" id="KW-0698">rRNA processing</keyword>
<dbReference type="Proteomes" id="UP000432089">
    <property type="component" value="Unassembled WGS sequence"/>
</dbReference>